<dbReference type="OrthoDB" id="5571234at2"/>
<accession>A0A0M4DK76</accession>
<dbReference type="AlphaFoldDB" id="A0A0M4DK76"/>
<reference evidence="1 2" key="1">
    <citation type="submission" date="2015-07" db="EMBL/GenBank/DDBJ databases">
        <title>Isolation and Genomic Characterization of a Novel Halophilic Metal-Reducing Deltaproteobacterium from the Deep Subsurface.</title>
        <authorList>
            <person name="Badalamenti J.P."/>
            <person name="Summers Z.M."/>
            <person name="Gralnick J.A."/>
            <person name="Bond D.R."/>
        </authorList>
    </citation>
    <scope>NUCLEOTIDE SEQUENCE [LARGE SCALE GENOMIC DNA]</scope>
    <source>
        <strain evidence="1 2">WTL</strain>
    </source>
</reference>
<keyword evidence="2" id="KW-1185">Reference proteome</keyword>
<evidence type="ECO:0000313" key="1">
    <source>
        <dbReference type="EMBL" id="ALC17632.1"/>
    </source>
</evidence>
<dbReference type="Proteomes" id="UP000057158">
    <property type="component" value="Chromosome"/>
</dbReference>
<dbReference type="STRING" id="1603606.DSOUD_2902"/>
<gene>
    <name evidence="1" type="ORF">DSOUD_2902</name>
</gene>
<dbReference type="EMBL" id="CP010802">
    <property type="protein sequence ID" value="ALC17632.1"/>
    <property type="molecule type" value="Genomic_DNA"/>
</dbReference>
<sequence length="146" mass="15616">MRLKLSRHIVAIGSLLLFLLTGQVGVQGYVWCLGDEGHAALESVAGSSCAPGGNAPNRPCQGDEFPDLFAQQENCGPCFDIPASLEATCRITREQRDLSAPLDLPAILAVSAVPSFARVPLPNRCPPPPPRITQTLLFQRTVVLLT</sequence>
<evidence type="ECO:0000313" key="2">
    <source>
        <dbReference type="Proteomes" id="UP000057158"/>
    </source>
</evidence>
<organism evidence="1 2">
    <name type="scientific">Desulfuromonas soudanensis</name>
    <dbReference type="NCBI Taxonomy" id="1603606"/>
    <lineage>
        <taxon>Bacteria</taxon>
        <taxon>Pseudomonadati</taxon>
        <taxon>Thermodesulfobacteriota</taxon>
        <taxon>Desulfuromonadia</taxon>
        <taxon>Desulfuromonadales</taxon>
        <taxon>Desulfuromonadaceae</taxon>
        <taxon>Desulfuromonas</taxon>
    </lineage>
</organism>
<dbReference type="RefSeq" id="WP_157671884.1">
    <property type="nucleotide sequence ID" value="NZ_CP010802.1"/>
</dbReference>
<proteinExistence type="predicted"/>
<dbReference type="KEGG" id="des:DSOUD_2902"/>
<dbReference type="PATRIC" id="fig|1603606.3.peg.3129"/>
<protein>
    <submittedName>
        <fullName evidence="1">Uncharacterized protein</fullName>
    </submittedName>
</protein>
<name>A0A0M4DK76_9BACT</name>